<dbReference type="Gene3D" id="3.40.50.1700">
    <property type="entry name" value="Glycoside hydrolase family 3 C-terminal domain"/>
    <property type="match status" value="1"/>
</dbReference>
<dbReference type="Gene3D" id="3.20.20.300">
    <property type="entry name" value="Glycoside hydrolase, family 3, N-terminal domain"/>
    <property type="match status" value="1"/>
</dbReference>
<evidence type="ECO:0000313" key="8">
    <source>
        <dbReference type="EMBL" id="CAK9040358.1"/>
    </source>
</evidence>
<dbReference type="InterPro" id="IPR036962">
    <property type="entry name" value="Glyco_hydro_3_N_sf"/>
</dbReference>
<dbReference type="Gene3D" id="2.60.40.10">
    <property type="entry name" value="Immunoglobulins"/>
    <property type="match status" value="1"/>
</dbReference>
<reference evidence="8 9" key="1">
    <citation type="submission" date="2024-02" db="EMBL/GenBank/DDBJ databases">
        <authorList>
            <person name="Chen Y."/>
            <person name="Shah S."/>
            <person name="Dougan E. K."/>
            <person name="Thang M."/>
            <person name="Chan C."/>
        </authorList>
    </citation>
    <scope>NUCLEOTIDE SEQUENCE [LARGE SCALE GENOMIC DNA]</scope>
</reference>
<feature type="chain" id="PRO_5045944334" evidence="5">
    <location>
        <begin position="26"/>
        <end position="850"/>
    </location>
</feature>
<dbReference type="InterPro" id="IPR013783">
    <property type="entry name" value="Ig-like_fold"/>
</dbReference>
<gene>
    <name evidence="8" type="ORF">SCF082_LOCUS23504</name>
</gene>
<comment type="caution">
    <text evidence="8">The sequence shown here is derived from an EMBL/GenBank/DDBJ whole genome shotgun (WGS) entry which is preliminary data.</text>
</comment>
<dbReference type="InterPro" id="IPR002772">
    <property type="entry name" value="Glyco_hydro_3_C"/>
</dbReference>
<comment type="similarity">
    <text evidence="1">Belongs to the glycosyl hydrolase 3 family.</text>
</comment>
<dbReference type="Pfam" id="PF01915">
    <property type="entry name" value="Glyco_hydro_3_C"/>
    <property type="match status" value="1"/>
</dbReference>
<dbReference type="SUPFAM" id="SSF51445">
    <property type="entry name" value="(Trans)glycosidases"/>
    <property type="match status" value="1"/>
</dbReference>
<evidence type="ECO:0000256" key="1">
    <source>
        <dbReference type="ARBA" id="ARBA00005336"/>
    </source>
</evidence>
<evidence type="ECO:0000256" key="4">
    <source>
        <dbReference type="ARBA" id="ARBA00023295"/>
    </source>
</evidence>
<keyword evidence="2 5" id="KW-0732">Signal</keyword>
<keyword evidence="4" id="KW-0326">Glycosidase</keyword>
<dbReference type="InterPro" id="IPR017853">
    <property type="entry name" value="GH"/>
</dbReference>
<dbReference type="Proteomes" id="UP001642464">
    <property type="component" value="Unassembled WGS sequence"/>
</dbReference>
<feature type="domain" description="Glycoside hydrolase family 3 C-terminal" evidence="7">
    <location>
        <begin position="433"/>
        <end position="672"/>
    </location>
</feature>
<dbReference type="PRINTS" id="PR00133">
    <property type="entry name" value="GLHYDRLASE3"/>
</dbReference>
<dbReference type="EMBL" id="CAXAMM010017107">
    <property type="protein sequence ID" value="CAK9040358.1"/>
    <property type="molecule type" value="Genomic_DNA"/>
</dbReference>
<dbReference type="InterPro" id="IPR044993">
    <property type="entry name" value="BXL"/>
</dbReference>
<dbReference type="Pfam" id="PF00933">
    <property type="entry name" value="Glyco_hydro_3"/>
    <property type="match status" value="1"/>
</dbReference>
<name>A0ABP0LN28_9DINO</name>
<keyword evidence="3" id="KW-0378">Hydrolase</keyword>
<evidence type="ECO:0000256" key="5">
    <source>
        <dbReference type="SAM" id="SignalP"/>
    </source>
</evidence>
<dbReference type="InterPro" id="IPR001764">
    <property type="entry name" value="Glyco_hydro_3_N"/>
</dbReference>
<dbReference type="SUPFAM" id="SSF52279">
    <property type="entry name" value="Beta-D-glucan exohydrolase, C-terminal domain"/>
    <property type="match status" value="1"/>
</dbReference>
<evidence type="ECO:0000259" key="6">
    <source>
        <dbReference type="Pfam" id="PF00933"/>
    </source>
</evidence>
<feature type="non-terminal residue" evidence="8">
    <location>
        <position position="850"/>
    </location>
</feature>
<dbReference type="PANTHER" id="PTHR42721">
    <property type="entry name" value="SUGAR HYDROLASE-RELATED"/>
    <property type="match status" value="1"/>
</dbReference>
<protein>
    <submittedName>
        <fullName evidence="8">Probable beta-D-xylosidase 6 (AtBXL6)</fullName>
    </submittedName>
</protein>
<evidence type="ECO:0000256" key="2">
    <source>
        <dbReference type="ARBA" id="ARBA00022729"/>
    </source>
</evidence>
<evidence type="ECO:0000313" key="9">
    <source>
        <dbReference type="Proteomes" id="UP001642464"/>
    </source>
</evidence>
<feature type="domain" description="Glycoside hydrolase family 3 N-terminal" evidence="6">
    <location>
        <begin position="147"/>
        <end position="389"/>
    </location>
</feature>
<feature type="signal peptide" evidence="5">
    <location>
        <begin position="1"/>
        <end position="25"/>
    </location>
</feature>
<evidence type="ECO:0000256" key="3">
    <source>
        <dbReference type="ARBA" id="ARBA00022801"/>
    </source>
</evidence>
<dbReference type="InterPro" id="IPR036881">
    <property type="entry name" value="Glyco_hydro_3_C_sf"/>
</dbReference>
<proteinExistence type="inferred from homology"/>
<accession>A0ABP0LN28</accession>
<dbReference type="PANTHER" id="PTHR42721:SF3">
    <property type="entry name" value="BETA-D-XYLOSIDASE 5-RELATED"/>
    <property type="match status" value="1"/>
</dbReference>
<keyword evidence="9" id="KW-1185">Reference proteome</keyword>
<sequence>MRGSRAGVAAAVVVVAVVASVVVVAARGAAAVATSPVDRAGGTRRGEVQVSETALEVSRRYSNACLERKSSQAPPFAFCDESKSLEERAAALVNALTLEDKAGLLGNTAEAARSAGLPAYQWWGEALHGIGLSPAVRFDTLTKHVRVTSFPQVIVTAASWNRTLFRDIASAISTEGRAMNNAGLAGLTFWAPNINIFRDPRWGRGQETPGEDPKLNGDYAAAFVSAFQSSDVDPKRLKASACCKHFAAYNLEQWHGHNRMSFDAQVSDRDMHETYLPAFESCVRRGKVSSLMCSYNAINGVPSCANKALLKHTARESWGFEGYVTGDCAAVANLDTKYHFRNHSRAELVGDALDATVDVACDAFLQKETVAAVASGKVDENLVDAALMNLFKVQLRLGMFDPADAQPFRKIGLDAIDTDAHRALALEAARQGIVLVKNAGDHVLPIVRARHVPPLGLIGPHANSTWDLLGNYFGLPRHIISLRMGVEHLYKHVRVAKGCKLLCKLGSTEAMMQDAEALARDAWRTIVAVGLNQANEREGHDRETLRLPGRQHELVRRVAAAAKAAGRPPIVVVLIAGGAVDLSAELANDHVGAILWAGYPGQAGGMAIAETIFGLNNPSGRLTQTFYHDAFVQNVSMVDMAMHPDPARGFPGRTYRFFTGEPVLAFGHGLSYAKFAYEVDAVVGRRVTVRVRNIHPTRTGAHVLLAFLRPPPLARGHLERKLHHYHRTQVLQPGTVETVEIDIDSDTDYTVFASSEHSEPTWVGGGWTLELMHPEEGMISLEFCARFVEALVHELDLSMQHVDLSFHVIHCLFHHPLFVLEKCDALSLFEDLGLAALQGKLELEFALRFK</sequence>
<evidence type="ECO:0000259" key="7">
    <source>
        <dbReference type="Pfam" id="PF01915"/>
    </source>
</evidence>
<organism evidence="8 9">
    <name type="scientific">Durusdinium trenchii</name>
    <dbReference type="NCBI Taxonomy" id="1381693"/>
    <lineage>
        <taxon>Eukaryota</taxon>
        <taxon>Sar</taxon>
        <taxon>Alveolata</taxon>
        <taxon>Dinophyceae</taxon>
        <taxon>Suessiales</taxon>
        <taxon>Symbiodiniaceae</taxon>
        <taxon>Durusdinium</taxon>
    </lineage>
</organism>